<sequence>MSLLALLDGGMLEATLAFVDDCTIDSDEEMGVDATAEFESALPHKAVRDAMDEKNFFDAVDEFVNRTASGGGDTDENDEDGSGSSEAEYVTMTEALHLLDAYEVVSDPLVVGEDAVVIGGTDAVVPAPMKAAEVKSQRPVAKKPRQSAVAVPKPRQQVKTATMQPKANATLATTAVSATSPKSDEQPAKPTKKRVRKQREELLYLREKVVEMENLLDKLQKKDPNGCSGNSPTSSGGMVDAETVKQEGEKKISIGSVWERVAERQYKERERSERENRKLKATLEGQIKLVRSLESLLTHDPDIDMLGNSAKQKRLKYHLHGFPSDDSEILEELKTELAEAYPMFEQEYAASALKDMIEDADDISVKNNSDQGMFVQFVANKIVPFDLQVTASVLWRFLAQGGIKSHCYYYHELEDVTRDYSARDFGVKMEARQKNLDIHGKHVIKKIEEQDRVVLLWCAVVQPVKFTGVPTNGMRFRERGWTVIQQNKPSLSKPAPTSTACDTLGADANSAKVKSTVIKTHITFTPDLDETVAIKNVGALTDLVISSVESNMVLFTELIDGLLREQEWRNNHPITV</sequence>
<proteinExistence type="predicted"/>
<dbReference type="InParanoid" id="K3W8X2"/>
<evidence type="ECO:0000313" key="5">
    <source>
        <dbReference type="Proteomes" id="UP000019132"/>
    </source>
</evidence>
<dbReference type="AlphaFoldDB" id="K3W8X2"/>
<accession>K3W8X2</accession>
<feature type="compositionally biased region" description="Polar residues" evidence="2">
    <location>
        <begin position="227"/>
        <end position="236"/>
    </location>
</feature>
<feature type="region of interest" description="Disordered" evidence="2">
    <location>
        <begin position="67"/>
        <end position="86"/>
    </location>
</feature>
<feature type="region of interest" description="Disordered" evidence="2">
    <location>
        <begin position="221"/>
        <end position="247"/>
    </location>
</feature>
<evidence type="ECO:0000256" key="2">
    <source>
        <dbReference type="SAM" id="MobiDB-lite"/>
    </source>
</evidence>
<feature type="coiled-coil region" evidence="1">
    <location>
        <begin position="262"/>
        <end position="289"/>
    </location>
</feature>
<feature type="signal peptide" evidence="3">
    <location>
        <begin position="1"/>
        <end position="17"/>
    </location>
</feature>
<dbReference type="EMBL" id="GL376626">
    <property type="status" value="NOT_ANNOTATED_CDS"/>
    <property type="molecule type" value="Genomic_DNA"/>
</dbReference>
<evidence type="ECO:0000313" key="4">
    <source>
        <dbReference type="EnsemblProtists" id="PYU1_T001413"/>
    </source>
</evidence>
<keyword evidence="5" id="KW-1185">Reference proteome</keyword>
<evidence type="ECO:0000256" key="1">
    <source>
        <dbReference type="SAM" id="Coils"/>
    </source>
</evidence>
<evidence type="ECO:0000256" key="3">
    <source>
        <dbReference type="SAM" id="SignalP"/>
    </source>
</evidence>
<dbReference type="PANTHER" id="PTHR35796">
    <property type="entry name" value="HYPOTHETICAL CYTOSOLIC PROTEIN"/>
    <property type="match status" value="1"/>
</dbReference>
<protein>
    <recommendedName>
        <fullName evidence="6">M96 mating-specific protein family</fullName>
    </recommendedName>
</protein>
<feature type="compositionally biased region" description="Low complexity" evidence="2">
    <location>
        <begin position="167"/>
        <end position="179"/>
    </location>
</feature>
<evidence type="ECO:0008006" key="6">
    <source>
        <dbReference type="Google" id="ProtNLM"/>
    </source>
</evidence>
<keyword evidence="3" id="KW-0732">Signal</keyword>
<reference evidence="5" key="1">
    <citation type="journal article" date="2010" name="Genome Biol.">
        <title>Genome sequence of the necrotrophic plant pathogen Pythium ultimum reveals original pathogenicity mechanisms and effector repertoire.</title>
        <authorList>
            <person name="Levesque C.A."/>
            <person name="Brouwer H."/>
            <person name="Cano L."/>
            <person name="Hamilton J.P."/>
            <person name="Holt C."/>
            <person name="Huitema E."/>
            <person name="Raffaele S."/>
            <person name="Robideau G.P."/>
            <person name="Thines M."/>
            <person name="Win J."/>
            <person name="Zerillo M.M."/>
            <person name="Beakes G.W."/>
            <person name="Boore J.L."/>
            <person name="Busam D."/>
            <person name="Dumas B."/>
            <person name="Ferriera S."/>
            <person name="Fuerstenberg S.I."/>
            <person name="Gachon C.M."/>
            <person name="Gaulin E."/>
            <person name="Govers F."/>
            <person name="Grenville-Briggs L."/>
            <person name="Horner N."/>
            <person name="Hostetler J."/>
            <person name="Jiang R.H."/>
            <person name="Johnson J."/>
            <person name="Krajaejun T."/>
            <person name="Lin H."/>
            <person name="Meijer H.J."/>
            <person name="Moore B."/>
            <person name="Morris P."/>
            <person name="Phuntmart V."/>
            <person name="Puiu D."/>
            <person name="Shetty J."/>
            <person name="Stajich J.E."/>
            <person name="Tripathy S."/>
            <person name="Wawra S."/>
            <person name="van West P."/>
            <person name="Whitty B.R."/>
            <person name="Coutinho P.M."/>
            <person name="Henrissat B."/>
            <person name="Martin F."/>
            <person name="Thomas P.D."/>
            <person name="Tyler B.M."/>
            <person name="De Vries R.P."/>
            <person name="Kamoun S."/>
            <person name="Yandell M."/>
            <person name="Tisserat N."/>
            <person name="Buell C.R."/>
        </authorList>
    </citation>
    <scope>NUCLEOTIDE SEQUENCE</scope>
    <source>
        <strain evidence="5">DAOM:BR144</strain>
    </source>
</reference>
<dbReference type="EnsemblProtists" id="PYU1_T001413">
    <property type="protein sequence ID" value="PYU1_T001413"/>
    <property type="gene ID" value="PYU1_G001413"/>
</dbReference>
<organism evidence="4 5">
    <name type="scientific">Globisporangium ultimum (strain ATCC 200006 / CBS 805.95 / DAOM BR144)</name>
    <name type="common">Pythium ultimum</name>
    <dbReference type="NCBI Taxonomy" id="431595"/>
    <lineage>
        <taxon>Eukaryota</taxon>
        <taxon>Sar</taxon>
        <taxon>Stramenopiles</taxon>
        <taxon>Oomycota</taxon>
        <taxon>Peronosporomycetes</taxon>
        <taxon>Pythiales</taxon>
        <taxon>Pythiaceae</taxon>
        <taxon>Globisporangium</taxon>
    </lineage>
</organism>
<dbReference type="HOGENOM" id="CLU_473724_0_0_1"/>
<dbReference type="OMA" id="GFKRVPF"/>
<keyword evidence="1" id="KW-0175">Coiled coil</keyword>
<dbReference type="PANTHER" id="PTHR35796:SF3">
    <property type="entry name" value="BHLH DOMAIN-CONTAINING PROTEIN"/>
    <property type="match status" value="1"/>
</dbReference>
<dbReference type="Proteomes" id="UP000019132">
    <property type="component" value="Unassembled WGS sequence"/>
</dbReference>
<dbReference type="VEuPathDB" id="FungiDB:PYU1_G001413"/>
<feature type="chain" id="PRO_5003867392" description="M96 mating-specific protein family" evidence="3">
    <location>
        <begin position="18"/>
        <end position="576"/>
    </location>
</feature>
<dbReference type="eggNOG" id="ENOG502T6H5">
    <property type="taxonomic scope" value="Eukaryota"/>
</dbReference>
<name>K3W8X2_GLOUD</name>
<reference evidence="5" key="2">
    <citation type="submission" date="2010-04" db="EMBL/GenBank/DDBJ databases">
        <authorList>
            <person name="Buell R."/>
            <person name="Hamilton J."/>
            <person name="Hostetler J."/>
        </authorList>
    </citation>
    <scope>NUCLEOTIDE SEQUENCE [LARGE SCALE GENOMIC DNA]</scope>
    <source>
        <strain evidence="5">DAOM:BR144</strain>
    </source>
</reference>
<reference evidence="4" key="3">
    <citation type="submission" date="2015-02" db="UniProtKB">
        <authorList>
            <consortium name="EnsemblProtists"/>
        </authorList>
    </citation>
    <scope>IDENTIFICATION</scope>
    <source>
        <strain evidence="4">DAOM BR144</strain>
    </source>
</reference>
<feature type="region of interest" description="Disordered" evidence="2">
    <location>
        <begin position="136"/>
        <end position="197"/>
    </location>
</feature>